<evidence type="ECO:0000256" key="1">
    <source>
        <dbReference type="SAM" id="MobiDB-lite"/>
    </source>
</evidence>
<organism evidence="3 4">
    <name type="scientific">Vitrella brassicaformis (strain CCMP3155)</name>
    <dbReference type="NCBI Taxonomy" id="1169540"/>
    <lineage>
        <taxon>Eukaryota</taxon>
        <taxon>Sar</taxon>
        <taxon>Alveolata</taxon>
        <taxon>Colpodellida</taxon>
        <taxon>Vitrellaceae</taxon>
        <taxon>Vitrella</taxon>
    </lineage>
</organism>
<dbReference type="VEuPathDB" id="CryptoDB:Vbra_4500"/>
<evidence type="ECO:0000256" key="2">
    <source>
        <dbReference type="SAM" id="SignalP"/>
    </source>
</evidence>
<keyword evidence="4" id="KW-1185">Reference proteome</keyword>
<dbReference type="Proteomes" id="UP000041254">
    <property type="component" value="Unassembled WGS sequence"/>
</dbReference>
<feature type="signal peptide" evidence="2">
    <location>
        <begin position="1"/>
        <end position="21"/>
    </location>
</feature>
<accession>A0A0G4G2D6</accession>
<evidence type="ECO:0000313" key="3">
    <source>
        <dbReference type="EMBL" id="CEM21998.1"/>
    </source>
</evidence>
<protein>
    <recommendedName>
        <fullName evidence="5">Oocyst wall protein</fullName>
    </recommendedName>
</protein>
<reference evidence="3 4" key="1">
    <citation type="submission" date="2014-11" db="EMBL/GenBank/DDBJ databases">
        <authorList>
            <person name="Zhu J."/>
            <person name="Qi W."/>
            <person name="Song R."/>
        </authorList>
    </citation>
    <scope>NUCLEOTIDE SEQUENCE [LARGE SCALE GENOMIC DNA]</scope>
</reference>
<proteinExistence type="predicted"/>
<gene>
    <name evidence="3" type="ORF">Vbra_4500</name>
</gene>
<feature type="chain" id="PRO_5005189875" description="Oocyst wall protein" evidence="2">
    <location>
        <begin position="22"/>
        <end position="503"/>
    </location>
</feature>
<dbReference type="AlphaFoldDB" id="A0A0G4G2D6"/>
<evidence type="ECO:0000313" key="4">
    <source>
        <dbReference type="Proteomes" id="UP000041254"/>
    </source>
</evidence>
<dbReference type="InParanoid" id="A0A0G4G2D6"/>
<sequence>MATGTLSGVTLIMMWAVLSLCAPSLQTSERLAAQQAATDAETLTPMDFDTPLTLSMGGYGENFIMATSDKDKDKAKKHKLPEKPFVVPKGTIVEVEPIRHCLKFLAGKKTKDAIERLDFVTKQCHYVNMFDQAEPVKIECPKGLHPDVILNKCVGEKREPPSPQCGHKEGQPKWWRIESKYPVEDAYKTSYHSPKGEHHKKEPEEPKGPFAYCIKNEVYFPKTHCPEGFKKKETKGGMEVCIIINEVPPIHQEICSYISTKQPDDTKKRRALEAQQDNPGTEDNPVDDPREMDLVKMWEEGFGTAPGRDLLGDKKEHIKPGFKKHCEIMSVCPEGFTMDKFKITCKQYMGTAPKAKDNCHEGWYFRAEFDACVKHKIDDAEIRCPYKFKLDPLTGDCVDQVKEKDALKIECPKGYFNAQNKACAKLTIYKPALECEHVKDGGFVLDEKREKCVMAVPAGTLIYKTPGKKKEKKEKDPNRVHHRYPILPLPANYTLKFPSKNKK</sequence>
<name>A0A0G4G2D6_VITBC</name>
<feature type="region of interest" description="Disordered" evidence="1">
    <location>
        <begin position="265"/>
        <end position="289"/>
    </location>
</feature>
<dbReference type="EMBL" id="CDMY01000548">
    <property type="protein sequence ID" value="CEM21998.1"/>
    <property type="molecule type" value="Genomic_DNA"/>
</dbReference>
<keyword evidence="2" id="KW-0732">Signal</keyword>
<dbReference type="PhylomeDB" id="A0A0G4G2D6"/>
<evidence type="ECO:0008006" key="5">
    <source>
        <dbReference type="Google" id="ProtNLM"/>
    </source>
</evidence>